<keyword evidence="3 6" id="KW-0812">Transmembrane</keyword>
<dbReference type="Pfam" id="PF03176">
    <property type="entry name" value="MMPL"/>
    <property type="match status" value="2"/>
</dbReference>
<evidence type="ECO:0000256" key="4">
    <source>
        <dbReference type="ARBA" id="ARBA00022989"/>
    </source>
</evidence>
<evidence type="ECO:0000313" key="9">
    <source>
        <dbReference type="Proteomes" id="UP000319449"/>
    </source>
</evidence>
<sequence>MRNQASYRGLYGFVVRFPRLIIFVALLLAVVSVIYTKQNMTFLTGRDQLMPANTTFNRDYQAYRQEFGDQEEIVVVIEANDTERAGRFGTRLFDKFSKDQQHFREVFYPFGLEFFKKNGLLFVSLDEVRALRRNLTLAKPVLKELAANPSVETLFSFLTREMDGYLQADRNTPAAREKLASLAFMLDKLGLGFQQFGTNGSTDFSLEEFFFNGPGGQASSFSKAGRQQVLTLLPVKDSESFVPAEEAIRIIRREIAALKKLPEFKGVTVGLTGTPVLEHEEMTTSERDITLATVISLALTVVLLVLAFRGVLNVGAAVVSLAVAICLAFGFATLAVGHLNILSMVFAIMLIGIGIEYGIQVVLRYQEELTGGATHLDGIATGLNRNIWAIVMAAATVAAAFLTFVATDFKGIAELGIIAGGGIAICVLVTFTVLPALLVVLAPYRKKGVRSKGLGAKSDPSLLTPHSSLRRAGVKRLLFGYPKAVIALTVILCAAAIYPVSRVSFDFNLMNLQAKGLESVEYAYKLMKSKENAGYFAVVMANSPAEAAEKAKRLERLPTVDHVVSLATFVPEQQREKLAELAALRADLADIKGGAYEENLNLMALPAVFEHFRNSVERLKKQLVAEQRPEAKQVGSFLATLDSFFASLEKEKDKNAVGMLKNFQGGMLSGLPQQISLLRESLAATPVTETDIPPQLHGRFVGKSGKYQLQVAPKKEIFDRAPLKEFLDDVRTVDPHATGEPVMVYESMTILRNSYFGAFIYAFAAIVLILVATFRSLKFALIGLVPLVVGILFMVTGMWLFGINFNSANIIVLPLVLGIAVDSGIYLINRFRREDGDGVSVVFSSTGVGVLYNTLTIMASFGALIVAHHQGVFSIGAVMSLGMVACQIAFVLVLPAVLSLVNKG</sequence>
<feature type="transmembrane region" description="Helical" evidence="6">
    <location>
        <begin position="872"/>
        <end position="901"/>
    </location>
</feature>
<feature type="transmembrane region" description="Helical" evidence="6">
    <location>
        <begin position="289"/>
        <end position="308"/>
    </location>
</feature>
<feature type="domain" description="SSD" evidence="7">
    <location>
        <begin position="747"/>
        <end position="900"/>
    </location>
</feature>
<feature type="transmembrane region" description="Helical" evidence="6">
    <location>
        <begin position="841"/>
        <end position="866"/>
    </location>
</feature>
<feature type="transmembrane region" description="Helical" evidence="6">
    <location>
        <begin position="755"/>
        <end position="774"/>
    </location>
</feature>
<feature type="transmembrane region" description="Helical" evidence="6">
    <location>
        <begin position="478"/>
        <end position="500"/>
    </location>
</feature>
<keyword evidence="4 6" id="KW-1133">Transmembrane helix</keyword>
<gene>
    <name evidence="8" type="ORF">JN12_00326</name>
</gene>
<reference evidence="8 9" key="1">
    <citation type="submission" date="2019-07" db="EMBL/GenBank/DDBJ databases">
        <title>Genomic Encyclopedia of Archaeal and Bacterial Type Strains, Phase II (KMG-II): from individual species to whole genera.</title>
        <authorList>
            <person name="Goeker M."/>
        </authorList>
    </citation>
    <scope>NUCLEOTIDE SEQUENCE [LARGE SCALE GENOMIC DNA]</scope>
    <source>
        <strain evidence="8 9">ATCC BAA-1139</strain>
    </source>
</reference>
<organism evidence="8 9">
    <name type="scientific">Geobacter argillaceus</name>
    <dbReference type="NCBI Taxonomy" id="345631"/>
    <lineage>
        <taxon>Bacteria</taxon>
        <taxon>Pseudomonadati</taxon>
        <taxon>Thermodesulfobacteriota</taxon>
        <taxon>Desulfuromonadia</taxon>
        <taxon>Geobacterales</taxon>
        <taxon>Geobacteraceae</taxon>
        <taxon>Geobacter</taxon>
    </lineage>
</organism>
<dbReference type="AlphaFoldDB" id="A0A562WSW5"/>
<evidence type="ECO:0000256" key="5">
    <source>
        <dbReference type="ARBA" id="ARBA00023136"/>
    </source>
</evidence>
<name>A0A562WSW5_9BACT</name>
<evidence type="ECO:0000256" key="3">
    <source>
        <dbReference type="ARBA" id="ARBA00022692"/>
    </source>
</evidence>
<dbReference type="OrthoDB" id="49344at2"/>
<dbReference type="InterPro" id="IPR050545">
    <property type="entry name" value="Mycobact_MmpL"/>
</dbReference>
<dbReference type="Proteomes" id="UP000319449">
    <property type="component" value="Unassembled WGS sequence"/>
</dbReference>
<dbReference type="PROSITE" id="PS50156">
    <property type="entry name" value="SSD"/>
    <property type="match status" value="2"/>
</dbReference>
<keyword evidence="9" id="KW-1185">Reference proteome</keyword>
<dbReference type="Gene3D" id="1.20.1640.10">
    <property type="entry name" value="Multidrug efflux transporter AcrB transmembrane domain"/>
    <property type="match status" value="2"/>
</dbReference>
<feature type="transmembrane region" description="Helical" evidence="6">
    <location>
        <begin position="20"/>
        <end position="36"/>
    </location>
</feature>
<dbReference type="InterPro" id="IPR017841">
    <property type="entry name" value="Hopanoid_biosynth_HpnN"/>
</dbReference>
<dbReference type="PANTHER" id="PTHR33406">
    <property type="entry name" value="MEMBRANE PROTEIN MJ1562-RELATED"/>
    <property type="match status" value="1"/>
</dbReference>
<evidence type="ECO:0000259" key="7">
    <source>
        <dbReference type="PROSITE" id="PS50156"/>
    </source>
</evidence>
<dbReference type="EMBL" id="VLLN01000002">
    <property type="protein sequence ID" value="TWJ32916.1"/>
    <property type="molecule type" value="Genomic_DNA"/>
</dbReference>
<feature type="transmembrane region" description="Helical" evidence="6">
    <location>
        <begin position="781"/>
        <end position="802"/>
    </location>
</feature>
<keyword evidence="5 6" id="KW-0472">Membrane</keyword>
<feature type="transmembrane region" description="Helical" evidence="6">
    <location>
        <begin position="808"/>
        <end position="829"/>
    </location>
</feature>
<dbReference type="NCBIfam" id="TIGR03480">
    <property type="entry name" value="HpnN"/>
    <property type="match status" value="1"/>
</dbReference>
<feature type="domain" description="SSD" evidence="7">
    <location>
        <begin position="316"/>
        <end position="440"/>
    </location>
</feature>
<protein>
    <recommendedName>
        <fullName evidence="7">SSD domain-containing protein</fullName>
    </recommendedName>
</protein>
<evidence type="ECO:0000313" key="8">
    <source>
        <dbReference type="EMBL" id="TWJ32916.1"/>
    </source>
</evidence>
<dbReference type="PANTHER" id="PTHR33406:SF13">
    <property type="entry name" value="MEMBRANE PROTEIN YDFJ"/>
    <property type="match status" value="1"/>
</dbReference>
<dbReference type="InterPro" id="IPR000731">
    <property type="entry name" value="SSD"/>
</dbReference>
<dbReference type="SUPFAM" id="SSF82866">
    <property type="entry name" value="Multidrug efflux transporter AcrB transmembrane domain"/>
    <property type="match status" value="2"/>
</dbReference>
<evidence type="ECO:0000256" key="6">
    <source>
        <dbReference type="SAM" id="Phobius"/>
    </source>
</evidence>
<dbReference type="InterPro" id="IPR004869">
    <property type="entry name" value="MMPL_dom"/>
</dbReference>
<feature type="transmembrane region" description="Helical" evidence="6">
    <location>
        <begin position="315"/>
        <end position="335"/>
    </location>
</feature>
<dbReference type="GO" id="GO:0005886">
    <property type="term" value="C:plasma membrane"/>
    <property type="evidence" value="ECO:0007669"/>
    <property type="project" value="UniProtKB-SubCell"/>
</dbReference>
<comment type="caution">
    <text evidence="8">The sequence shown here is derived from an EMBL/GenBank/DDBJ whole genome shotgun (WGS) entry which is preliminary data.</text>
</comment>
<keyword evidence="2" id="KW-1003">Cell membrane</keyword>
<proteinExistence type="predicted"/>
<feature type="transmembrane region" description="Helical" evidence="6">
    <location>
        <begin position="386"/>
        <end position="405"/>
    </location>
</feature>
<accession>A0A562WSW5</accession>
<evidence type="ECO:0000256" key="2">
    <source>
        <dbReference type="ARBA" id="ARBA00022475"/>
    </source>
</evidence>
<comment type="subcellular location">
    <subcellularLocation>
        <location evidence="1">Cell membrane</location>
        <topology evidence="1">Multi-pass membrane protein</topology>
    </subcellularLocation>
</comment>
<feature type="transmembrane region" description="Helical" evidence="6">
    <location>
        <begin position="417"/>
        <end position="442"/>
    </location>
</feature>
<evidence type="ECO:0000256" key="1">
    <source>
        <dbReference type="ARBA" id="ARBA00004651"/>
    </source>
</evidence>
<dbReference type="RefSeq" id="WP_145017436.1">
    <property type="nucleotide sequence ID" value="NZ_VLLN01000002.1"/>
</dbReference>
<feature type="transmembrane region" description="Helical" evidence="6">
    <location>
        <begin position="341"/>
        <end position="365"/>
    </location>
</feature>